<dbReference type="EC" id="2.7.10.2" evidence="2"/>
<evidence type="ECO:0000256" key="8">
    <source>
        <dbReference type="ARBA" id="ARBA00051245"/>
    </source>
</evidence>
<evidence type="ECO:0000256" key="3">
    <source>
        <dbReference type="ARBA" id="ARBA00022679"/>
    </source>
</evidence>
<dbReference type="RefSeq" id="WP_209849701.1">
    <property type="nucleotide sequence ID" value="NZ_CBCRVE010000005.1"/>
</dbReference>
<proteinExistence type="inferred from homology"/>
<comment type="caution">
    <text evidence="10">The sequence shown here is derived from an EMBL/GenBank/DDBJ whole genome shotgun (WGS) entry which is preliminary data.</text>
</comment>
<keyword evidence="5" id="KW-0418">Kinase</keyword>
<sequence>MPRSTNKNNLVTVINPKSPIAEAYRTLRTNIQFSSVDKPMQVIMATSAQMSEGKTTTISNLAVAYAQEGKKVLLIDGDLRKPSLHQVFVQSNHTGLTNVLTNQYSFEDVIRETDVENLYILTSGPIPPNPAEMIGSQKMQGLLKELKELYDVILFDTPPVLSVTDSLIIGSMCDGVILVILAGKVKKSAVLKAKSKLEHVKAHLLGTVLNNLNRKDSQDHFYYYGGNL</sequence>
<dbReference type="PANTHER" id="PTHR32309">
    <property type="entry name" value="TYROSINE-PROTEIN KINASE"/>
    <property type="match status" value="1"/>
</dbReference>
<gene>
    <name evidence="10" type="ORF">J2Z20_002267</name>
</gene>
<keyword evidence="3" id="KW-0808">Transferase</keyword>
<dbReference type="Pfam" id="PF13614">
    <property type="entry name" value="AAA_31"/>
    <property type="match status" value="1"/>
</dbReference>
<dbReference type="CDD" id="cd05387">
    <property type="entry name" value="BY-kinase"/>
    <property type="match status" value="1"/>
</dbReference>
<evidence type="ECO:0000259" key="9">
    <source>
        <dbReference type="Pfam" id="PF13614"/>
    </source>
</evidence>
<name>A0ABS4H547_9BACL</name>
<keyword evidence="6" id="KW-0067">ATP-binding</keyword>
<keyword evidence="7" id="KW-0829">Tyrosine-protein kinase</keyword>
<dbReference type="Proteomes" id="UP001519273">
    <property type="component" value="Unassembled WGS sequence"/>
</dbReference>
<accession>A0ABS4H547</accession>
<evidence type="ECO:0000313" key="11">
    <source>
        <dbReference type="Proteomes" id="UP001519273"/>
    </source>
</evidence>
<feature type="domain" description="AAA" evidence="9">
    <location>
        <begin position="52"/>
        <end position="180"/>
    </location>
</feature>
<comment type="catalytic activity">
    <reaction evidence="8">
        <text>L-tyrosyl-[protein] + ATP = O-phospho-L-tyrosyl-[protein] + ADP + H(+)</text>
        <dbReference type="Rhea" id="RHEA:10596"/>
        <dbReference type="Rhea" id="RHEA-COMP:10136"/>
        <dbReference type="Rhea" id="RHEA-COMP:20101"/>
        <dbReference type="ChEBI" id="CHEBI:15378"/>
        <dbReference type="ChEBI" id="CHEBI:30616"/>
        <dbReference type="ChEBI" id="CHEBI:46858"/>
        <dbReference type="ChEBI" id="CHEBI:61978"/>
        <dbReference type="ChEBI" id="CHEBI:456216"/>
        <dbReference type="EC" id="2.7.10.2"/>
    </reaction>
</comment>
<dbReference type="InterPro" id="IPR025669">
    <property type="entry name" value="AAA_dom"/>
</dbReference>
<evidence type="ECO:0000256" key="4">
    <source>
        <dbReference type="ARBA" id="ARBA00022741"/>
    </source>
</evidence>
<protein>
    <recommendedName>
        <fullName evidence="2">non-specific protein-tyrosine kinase</fullName>
        <ecNumber evidence="2">2.7.10.2</ecNumber>
    </recommendedName>
</protein>
<organism evidence="10 11">
    <name type="scientific">Paenibacillus sediminis</name>
    <dbReference type="NCBI Taxonomy" id="664909"/>
    <lineage>
        <taxon>Bacteria</taxon>
        <taxon>Bacillati</taxon>
        <taxon>Bacillota</taxon>
        <taxon>Bacilli</taxon>
        <taxon>Bacillales</taxon>
        <taxon>Paenibacillaceae</taxon>
        <taxon>Paenibacillus</taxon>
    </lineage>
</organism>
<evidence type="ECO:0000256" key="2">
    <source>
        <dbReference type="ARBA" id="ARBA00011903"/>
    </source>
</evidence>
<dbReference type="PANTHER" id="PTHR32309:SF13">
    <property type="entry name" value="FERRIC ENTEROBACTIN TRANSPORT PROTEIN FEPE"/>
    <property type="match status" value="1"/>
</dbReference>
<keyword evidence="4" id="KW-0547">Nucleotide-binding</keyword>
<evidence type="ECO:0000256" key="6">
    <source>
        <dbReference type="ARBA" id="ARBA00022840"/>
    </source>
</evidence>
<keyword evidence="11" id="KW-1185">Reference proteome</keyword>
<dbReference type="SUPFAM" id="SSF52540">
    <property type="entry name" value="P-loop containing nucleoside triphosphate hydrolases"/>
    <property type="match status" value="1"/>
</dbReference>
<dbReference type="Gene3D" id="3.40.50.300">
    <property type="entry name" value="P-loop containing nucleotide triphosphate hydrolases"/>
    <property type="match status" value="1"/>
</dbReference>
<evidence type="ECO:0000256" key="5">
    <source>
        <dbReference type="ARBA" id="ARBA00022777"/>
    </source>
</evidence>
<reference evidence="10 11" key="1">
    <citation type="submission" date="2021-03" db="EMBL/GenBank/DDBJ databases">
        <title>Genomic Encyclopedia of Type Strains, Phase IV (KMG-IV): sequencing the most valuable type-strain genomes for metagenomic binning, comparative biology and taxonomic classification.</title>
        <authorList>
            <person name="Goeker M."/>
        </authorList>
    </citation>
    <scope>NUCLEOTIDE SEQUENCE [LARGE SCALE GENOMIC DNA]</scope>
    <source>
        <strain evidence="10 11">DSM 23491</strain>
    </source>
</reference>
<dbReference type="EMBL" id="JAGGKP010000005">
    <property type="protein sequence ID" value="MBP1937372.1"/>
    <property type="molecule type" value="Genomic_DNA"/>
</dbReference>
<evidence type="ECO:0000256" key="7">
    <source>
        <dbReference type="ARBA" id="ARBA00023137"/>
    </source>
</evidence>
<dbReference type="InterPro" id="IPR050445">
    <property type="entry name" value="Bact_polysacc_biosynth/exp"/>
</dbReference>
<evidence type="ECO:0000313" key="10">
    <source>
        <dbReference type="EMBL" id="MBP1937372.1"/>
    </source>
</evidence>
<evidence type="ECO:0000256" key="1">
    <source>
        <dbReference type="ARBA" id="ARBA00007316"/>
    </source>
</evidence>
<dbReference type="NCBIfam" id="TIGR01007">
    <property type="entry name" value="eps_fam"/>
    <property type="match status" value="1"/>
</dbReference>
<dbReference type="InterPro" id="IPR027417">
    <property type="entry name" value="P-loop_NTPase"/>
</dbReference>
<dbReference type="InterPro" id="IPR005702">
    <property type="entry name" value="Wzc-like_C"/>
</dbReference>
<comment type="similarity">
    <text evidence="1">Belongs to the CpsD/CapB family.</text>
</comment>